<comment type="caution">
    <text evidence="1">The sequence shown here is derived from an EMBL/GenBank/DDBJ whole genome shotgun (WGS) entry which is preliminary data.</text>
</comment>
<proteinExistence type="predicted"/>
<sequence length="222" mass="24442">MVEDQQFLETACLAGAFCRIADLHKGSYKHDMNIDIIGLLKCPKFRLEIRDADLSTIPQGTKIKLGCILRPFETLDSNSKNNQRAVCFNARTGESLKEHKWGSAGSLRFCFVCWYYSHSPACVAETNIKLRSRGKPYVVEHNRFSLGISIPEKLGSSFKILHASIHYSYAPPNANLASRAASSAGIWLSEGSLLQLELAKIDSLCPATLNCSASLGFATLKV</sequence>
<name>A0AAW1UDJ1_9CUCU</name>
<gene>
    <name evidence="1" type="ORF">WA026_017245</name>
</gene>
<organism evidence="1 2">
    <name type="scientific">Henosepilachna vigintioctopunctata</name>
    <dbReference type="NCBI Taxonomy" id="420089"/>
    <lineage>
        <taxon>Eukaryota</taxon>
        <taxon>Metazoa</taxon>
        <taxon>Ecdysozoa</taxon>
        <taxon>Arthropoda</taxon>
        <taxon>Hexapoda</taxon>
        <taxon>Insecta</taxon>
        <taxon>Pterygota</taxon>
        <taxon>Neoptera</taxon>
        <taxon>Endopterygota</taxon>
        <taxon>Coleoptera</taxon>
        <taxon>Polyphaga</taxon>
        <taxon>Cucujiformia</taxon>
        <taxon>Coccinelloidea</taxon>
        <taxon>Coccinellidae</taxon>
        <taxon>Epilachninae</taxon>
        <taxon>Epilachnini</taxon>
        <taxon>Henosepilachna</taxon>
    </lineage>
</organism>
<dbReference type="AlphaFoldDB" id="A0AAW1UDJ1"/>
<evidence type="ECO:0000313" key="1">
    <source>
        <dbReference type="EMBL" id="KAK9881726.1"/>
    </source>
</evidence>
<accession>A0AAW1UDJ1</accession>
<reference evidence="1 2" key="1">
    <citation type="submission" date="2023-03" db="EMBL/GenBank/DDBJ databases">
        <title>Genome insight into feeding habits of ladybird beetles.</title>
        <authorList>
            <person name="Li H.-S."/>
            <person name="Huang Y.-H."/>
            <person name="Pang H."/>
        </authorList>
    </citation>
    <scope>NUCLEOTIDE SEQUENCE [LARGE SCALE GENOMIC DNA]</scope>
    <source>
        <strain evidence="1">SYSU_2023b</strain>
        <tissue evidence="1">Whole body</tissue>
    </source>
</reference>
<dbReference type="EMBL" id="JARQZJ010000070">
    <property type="protein sequence ID" value="KAK9881726.1"/>
    <property type="molecule type" value="Genomic_DNA"/>
</dbReference>
<keyword evidence="2" id="KW-1185">Reference proteome</keyword>
<dbReference type="Proteomes" id="UP001431783">
    <property type="component" value="Unassembled WGS sequence"/>
</dbReference>
<protein>
    <submittedName>
        <fullName evidence="1">Uncharacterized protein</fullName>
    </submittedName>
</protein>
<evidence type="ECO:0000313" key="2">
    <source>
        <dbReference type="Proteomes" id="UP001431783"/>
    </source>
</evidence>